<name>A0A5D4RLN6_9BACI</name>
<accession>A0A5D4RLN6</accession>
<feature type="domain" description="SGNH hydrolase-type esterase" evidence="1">
    <location>
        <begin position="5"/>
        <end position="218"/>
    </location>
</feature>
<dbReference type="AlphaFoldDB" id="A0A5D4RLN6"/>
<dbReference type="InterPro" id="IPR036514">
    <property type="entry name" value="SGNH_hydro_sf"/>
</dbReference>
<dbReference type="GO" id="GO:0004622">
    <property type="term" value="F:phosphatidylcholine lysophospholipase activity"/>
    <property type="evidence" value="ECO:0007669"/>
    <property type="project" value="TreeGrafter"/>
</dbReference>
<evidence type="ECO:0000313" key="3">
    <source>
        <dbReference type="Proteomes" id="UP000322139"/>
    </source>
</evidence>
<dbReference type="RefSeq" id="WP_148973264.1">
    <property type="nucleotide sequence ID" value="NZ_JBNIKU010000005.1"/>
</dbReference>
<dbReference type="Gene3D" id="3.40.50.1110">
    <property type="entry name" value="SGNH hydrolase"/>
    <property type="match status" value="1"/>
</dbReference>
<dbReference type="PANTHER" id="PTHR30383:SF5">
    <property type="entry name" value="SGNH HYDROLASE-TYPE ESTERASE DOMAIN-CONTAINING PROTEIN"/>
    <property type="match status" value="1"/>
</dbReference>
<dbReference type="SUPFAM" id="SSF52266">
    <property type="entry name" value="SGNH hydrolase"/>
    <property type="match status" value="1"/>
</dbReference>
<gene>
    <name evidence="2" type="ORF">FZD51_02310</name>
</gene>
<proteinExistence type="predicted"/>
<dbReference type="PANTHER" id="PTHR30383">
    <property type="entry name" value="THIOESTERASE 1/PROTEASE 1/LYSOPHOSPHOLIPASE L1"/>
    <property type="match status" value="1"/>
</dbReference>
<dbReference type="InterPro" id="IPR013830">
    <property type="entry name" value="SGNH_hydro"/>
</dbReference>
<organism evidence="2 3">
    <name type="scientific">Bacillus infantis</name>
    <dbReference type="NCBI Taxonomy" id="324767"/>
    <lineage>
        <taxon>Bacteria</taxon>
        <taxon>Bacillati</taxon>
        <taxon>Bacillota</taxon>
        <taxon>Bacilli</taxon>
        <taxon>Bacillales</taxon>
        <taxon>Bacillaceae</taxon>
        <taxon>Bacillus</taxon>
    </lineage>
</organism>
<evidence type="ECO:0000313" key="2">
    <source>
        <dbReference type="EMBL" id="TYS52293.1"/>
    </source>
</evidence>
<keyword evidence="2" id="KW-0378">Hydrolase</keyword>
<sequence length="247" mass="27493">MKIVCFGDSLTRGVSYLKGRLRILKKNYPAVLQELFKNNSAGQAGLHIEVLNKGVFNDNSNLLLSRLERDVTDEEPDFAIISIGGNDCNFSWEEVAQNPGGEHIASVPLDKYADNLRYMIEKVKDSGITPILLTLPPLDPVRYYENISGKFSSQISGWICRVGGIEHWHGKYNQSLNKIADELNVLKIDVRSALKQAGDLADLISADGIHLTEWGYKILGAEIYNHLAALMQSGNMDNRCLTSVTER</sequence>
<protein>
    <submittedName>
        <fullName evidence="2">SGNH/GDSL hydrolase family protein</fullName>
    </submittedName>
</protein>
<comment type="caution">
    <text evidence="2">The sequence shown here is derived from an EMBL/GenBank/DDBJ whole genome shotgun (WGS) entry which is preliminary data.</text>
</comment>
<dbReference type="Pfam" id="PF13472">
    <property type="entry name" value="Lipase_GDSL_2"/>
    <property type="match status" value="1"/>
</dbReference>
<dbReference type="EMBL" id="VTER01000001">
    <property type="protein sequence ID" value="TYS52293.1"/>
    <property type="molecule type" value="Genomic_DNA"/>
</dbReference>
<reference evidence="2 3" key="1">
    <citation type="submission" date="2019-08" db="EMBL/GenBank/DDBJ databases">
        <title>Bacillus genomes from the desert of Cuatro Cienegas, Coahuila.</title>
        <authorList>
            <person name="Olmedo-Alvarez G."/>
        </authorList>
    </citation>
    <scope>NUCLEOTIDE SEQUENCE [LARGE SCALE GENOMIC DNA]</scope>
    <source>
        <strain evidence="2 3">CH446_14T</strain>
    </source>
</reference>
<dbReference type="Proteomes" id="UP000322139">
    <property type="component" value="Unassembled WGS sequence"/>
</dbReference>
<evidence type="ECO:0000259" key="1">
    <source>
        <dbReference type="Pfam" id="PF13472"/>
    </source>
</evidence>
<dbReference type="InterPro" id="IPR051532">
    <property type="entry name" value="Ester_Hydrolysis_Enzymes"/>
</dbReference>